<dbReference type="GO" id="GO:0046938">
    <property type="term" value="P:phytochelatin biosynthetic process"/>
    <property type="evidence" value="ECO:0007669"/>
    <property type="project" value="InterPro"/>
</dbReference>
<keyword evidence="2" id="KW-0104">Cadmium</keyword>
<dbReference type="EMBL" id="FMCX01000005">
    <property type="protein sequence ID" value="SCF29089.1"/>
    <property type="molecule type" value="Genomic_DNA"/>
</dbReference>
<evidence type="ECO:0000313" key="5">
    <source>
        <dbReference type="EMBL" id="SCF29089.1"/>
    </source>
</evidence>
<dbReference type="AlphaFoldDB" id="A0A1C4Z800"/>
<keyword evidence="6" id="KW-1185">Reference proteome</keyword>
<dbReference type="GO" id="GO:0046872">
    <property type="term" value="F:metal ion binding"/>
    <property type="evidence" value="ECO:0007669"/>
    <property type="project" value="InterPro"/>
</dbReference>
<protein>
    <recommendedName>
        <fullName evidence="1">glutathione gamma-glutamylcysteinyltransferase</fullName>
        <ecNumber evidence="1">2.3.2.15</ecNumber>
    </recommendedName>
</protein>
<dbReference type="PROSITE" id="PS51443">
    <property type="entry name" value="PCS"/>
    <property type="match status" value="1"/>
</dbReference>
<dbReference type="Proteomes" id="UP000199504">
    <property type="component" value="Unassembled WGS sequence"/>
</dbReference>
<proteinExistence type="predicted"/>
<dbReference type="SUPFAM" id="SSF54001">
    <property type="entry name" value="Cysteine proteinases"/>
    <property type="match status" value="1"/>
</dbReference>
<dbReference type="RefSeq" id="WP_091609848.1">
    <property type="nucleotide sequence ID" value="NZ_FMCX01000005.1"/>
</dbReference>
<dbReference type="STRING" id="262898.GA0070564_105167"/>
<dbReference type="InterPro" id="IPR038765">
    <property type="entry name" value="Papain-like_cys_pep_sf"/>
</dbReference>
<evidence type="ECO:0000256" key="3">
    <source>
        <dbReference type="SAM" id="MobiDB-lite"/>
    </source>
</evidence>
<dbReference type="EC" id="2.3.2.15" evidence="1"/>
<dbReference type="InterPro" id="IPR007719">
    <property type="entry name" value="PCS_N"/>
</dbReference>
<feature type="region of interest" description="Disordered" evidence="3">
    <location>
        <begin position="72"/>
        <end position="107"/>
    </location>
</feature>
<evidence type="ECO:0000256" key="1">
    <source>
        <dbReference type="ARBA" id="ARBA00012468"/>
    </source>
</evidence>
<name>A0A1C4Z800_9ACTN</name>
<evidence type="ECO:0000259" key="4">
    <source>
        <dbReference type="PROSITE" id="PS51443"/>
    </source>
</evidence>
<reference evidence="6" key="1">
    <citation type="submission" date="2016-06" db="EMBL/GenBank/DDBJ databases">
        <authorList>
            <person name="Varghese N."/>
            <person name="Submissions Spin"/>
        </authorList>
    </citation>
    <scope>NUCLEOTIDE SEQUENCE [LARGE SCALE GENOMIC DNA]</scope>
    <source>
        <strain evidence="6">DSM 44830</strain>
    </source>
</reference>
<accession>A0A1C4Z800</accession>
<evidence type="ECO:0000256" key="2">
    <source>
        <dbReference type="ARBA" id="ARBA00022539"/>
    </source>
</evidence>
<evidence type="ECO:0000313" key="6">
    <source>
        <dbReference type="Proteomes" id="UP000199504"/>
    </source>
</evidence>
<feature type="domain" description="Peptidase C83" evidence="4">
    <location>
        <begin position="32"/>
        <end position="295"/>
    </location>
</feature>
<dbReference type="InterPro" id="IPR039564">
    <property type="entry name" value="Peptidase_C39-like"/>
</dbReference>
<dbReference type="InterPro" id="IPR038156">
    <property type="entry name" value="PCS_N_sf"/>
</dbReference>
<organism evidence="5 6">
    <name type="scientific">Micromonospora mirobrigensis</name>
    <dbReference type="NCBI Taxonomy" id="262898"/>
    <lineage>
        <taxon>Bacteria</taxon>
        <taxon>Bacillati</taxon>
        <taxon>Actinomycetota</taxon>
        <taxon>Actinomycetes</taxon>
        <taxon>Micromonosporales</taxon>
        <taxon>Micromonosporaceae</taxon>
        <taxon>Micromonospora</taxon>
    </lineage>
</organism>
<dbReference type="Gene3D" id="3.90.70.30">
    <property type="entry name" value="Phytochelatin synthase, N-terminal domain"/>
    <property type="match status" value="1"/>
</dbReference>
<sequence>MKHHLKRQLRRLATERPYQVVAASAAALVAASATGALLAGPAEAPARQEAAAVAEAAPRLDDAATRGQARIAAAAPVSPPASPSATATPDPDLTGNPAAKKVTATKAATKKAATRKAVAEKPAAKKPPATKVLDYTYEAQSTYYNCGPAAVRNALSASGVEATQEGLAGPLGTTEMGTNSAEDTTRVLNQMVKGSPYRTTMFAGSPSSAQIERLSADVVRAVSNGRGVVANIAGDATDTQGGWHSFPGGHYIAVVGYQDNGRTLRIADSADPSLPAYWISAADLANWIATRGYSA</sequence>
<feature type="compositionally biased region" description="Low complexity" evidence="3">
    <location>
        <begin position="83"/>
        <end position="107"/>
    </location>
</feature>
<gene>
    <name evidence="5" type="ORF">GA0070564_105167</name>
</gene>
<dbReference type="Pfam" id="PF13529">
    <property type="entry name" value="Peptidase_C39_2"/>
    <property type="match status" value="1"/>
</dbReference>
<dbReference type="OrthoDB" id="1655016at2"/>
<dbReference type="GO" id="GO:0016756">
    <property type="term" value="F:glutathione gamma-glutamylcysteinyltransferase activity"/>
    <property type="evidence" value="ECO:0007669"/>
    <property type="project" value="UniProtKB-EC"/>
</dbReference>
<dbReference type="GO" id="GO:0010038">
    <property type="term" value="P:response to metal ion"/>
    <property type="evidence" value="ECO:0007669"/>
    <property type="project" value="InterPro"/>
</dbReference>